<protein>
    <recommendedName>
        <fullName evidence="1">Transposase IS116/IS110/IS902 C-terminal domain-containing protein</fullName>
    </recommendedName>
</protein>
<dbReference type="Pfam" id="PF02371">
    <property type="entry name" value="Transposase_20"/>
    <property type="match status" value="1"/>
</dbReference>
<reference evidence="2 3" key="1">
    <citation type="submission" date="2017-08" db="EMBL/GenBank/DDBJ databases">
        <title>Complete Genome Sequence of Acetobacter tropicalis Oregon-R-modENCODE STRAIN BDGP1, an acetic acid bacterium isolated from Drosophila melanogaster gut.</title>
        <authorList>
            <person name="Wan K.H."/>
            <person name="Yu C."/>
            <person name="Park S."/>
            <person name="Hammonds A.S."/>
            <person name="Booth B.W."/>
            <person name="Celniker S.E."/>
        </authorList>
    </citation>
    <scope>NUCLEOTIDE SEQUENCE [LARGE SCALE GENOMIC DNA]</scope>
    <source>
        <strain evidence="2 3">BDGP1</strain>
    </source>
</reference>
<evidence type="ECO:0000259" key="1">
    <source>
        <dbReference type="Pfam" id="PF02371"/>
    </source>
</evidence>
<evidence type="ECO:0000313" key="3">
    <source>
        <dbReference type="Proteomes" id="UP000220394"/>
    </source>
</evidence>
<dbReference type="InterPro" id="IPR003346">
    <property type="entry name" value="Transposase_20"/>
</dbReference>
<name>A0A291PIY5_9PROT</name>
<dbReference type="KEGG" id="ato:CIW82_12395"/>
<dbReference type="PANTHER" id="PTHR33055:SF3">
    <property type="entry name" value="PUTATIVE TRANSPOSASE FOR IS117-RELATED"/>
    <property type="match status" value="1"/>
</dbReference>
<dbReference type="Proteomes" id="UP000220394">
    <property type="component" value="Chromosome"/>
</dbReference>
<dbReference type="GO" id="GO:0003677">
    <property type="term" value="F:DNA binding"/>
    <property type="evidence" value="ECO:0007669"/>
    <property type="project" value="InterPro"/>
</dbReference>
<dbReference type="PANTHER" id="PTHR33055">
    <property type="entry name" value="TRANSPOSASE FOR INSERTION SEQUENCE ELEMENT IS1111A"/>
    <property type="match status" value="1"/>
</dbReference>
<feature type="domain" description="Transposase IS116/IS110/IS902 C-terminal" evidence="1">
    <location>
        <begin position="34"/>
        <end position="108"/>
    </location>
</feature>
<proteinExistence type="predicted"/>
<dbReference type="InterPro" id="IPR047650">
    <property type="entry name" value="Transpos_IS110"/>
</dbReference>
<evidence type="ECO:0000313" key="2">
    <source>
        <dbReference type="EMBL" id="ATJ91365.1"/>
    </source>
</evidence>
<dbReference type="GO" id="GO:0006313">
    <property type="term" value="P:DNA transposition"/>
    <property type="evidence" value="ECO:0007669"/>
    <property type="project" value="InterPro"/>
</dbReference>
<dbReference type="EMBL" id="CP022699">
    <property type="protein sequence ID" value="ATJ91365.1"/>
    <property type="molecule type" value="Genomic_DNA"/>
</dbReference>
<dbReference type="GO" id="GO:0004803">
    <property type="term" value="F:transposase activity"/>
    <property type="evidence" value="ECO:0007669"/>
    <property type="project" value="InterPro"/>
</dbReference>
<organism evidence="2 3">
    <name type="scientific">Acetobacter tropicalis</name>
    <dbReference type="NCBI Taxonomy" id="104102"/>
    <lineage>
        <taxon>Bacteria</taxon>
        <taxon>Pseudomonadati</taxon>
        <taxon>Pseudomonadota</taxon>
        <taxon>Alphaproteobacteria</taxon>
        <taxon>Acetobacterales</taxon>
        <taxon>Acetobacteraceae</taxon>
        <taxon>Acetobacter</taxon>
    </lineage>
</organism>
<accession>A0A291PIY5</accession>
<gene>
    <name evidence="2" type="ORF">CIW82_12395</name>
</gene>
<sequence length="159" mass="17364">MRWLPPYSCKLPWLVPVAIVTSSGGVLPWPLDLVSAPVLLAEVPNIDEFTPEGLAAFAGLFPQEYSSGSTVSRPGRISRLGSERLRRALYMCALSSRRRNPALADFVQRMRAADKPPKVILLAIARKLLVFAHAIVRSQKPFALRSGNHDGYLVSGGAE</sequence>
<dbReference type="AlphaFoldDB" id="A0A291PIY5"/>